<organism evidence="1 2">
    <name type="scientific">Smallanthus sonchifolius</name>
    <dbReference type="NCBI Taxonomy" id="185202"/>
    <lineage>
        <taxon>Eukaryota</taxon>
        <taxon>Viridiplantae</taxon>
        <taxon>Streptophyta</taxon>
        <taxon>Embryophyta</taxon>
        <taxon>Tracheophyta</taxon>
        <taxon>Spermatophyta</taxon>
        <taxon>Magnoliopsida</taxon>
        <taxon>eudicotyledons</taxon>
        <taxon>Gunneridae</taxon>
        <taxon>Pentapetalae</taxon>
        <taxon>asterids</taxon>
        <taxon>campanulids</taxon>
        <taxon>Asterales</taxon>
        <taxon>Asteraceae</taxon>
        <taxon>Asteroideae</taxon>
        <taxon>Heliantheae alliance</taxon>
        <taxon>Millerieae</taxon>
        <taxon>Smallanthus</taxon>
    </lineage>
</organism>
<keyword evidence="2" id="KW-1185">Reference proteome</keyword>
<dbReference type="EMBL" id="CM042042">
    <property type="protein sequence ID" value="KAI3704195.1"/>
    <property type="molecule type" value="Genomic_DNA"/>
</dbReference>
<evidence type="ECO:0000313" key="1">
    <source>
        <dbReference type="EMBL" id="KAI3704195.1"/>
    </source>
</evidence>
<gene>
    <name evidence="1" type="ORF">L1987_74410</name>
</gene>
<comment type="caution">
    <text evidence="1">The sequence shown here is derived from an EMBL/GenBank/DDBJ whole genome shotgun (WGS) entry which is preliminary data.</text>
</comment>
<proteinExistence type="predicted"/>
<reference evidence="1 2" key="2">
    <citation type="journal article" date="2022" name="Mol. Ecol. Resour.">
        <title>The genomes of chicory, endive, great burdock and yacon provide insights into Asteraceae paleo-polyploidization history and plant inulin production.</title>
        <authorList>
            <person name="Fan W."/>
            <person name="Wang S."/>
            <person name="Wang H."/>
            <person name="Wang A."/>
            <person name="Jiang F."/>
            <person name="Liu H."/>
            <person name="Zhao H."/>
            <person name="Xu D."/>
            <person name="Zhang Y."/>
        </authorList>
    </citation>
    <scope>NUCLEOTIDE SEQUENCE [LARGE SCALE GENOMIC DNA]</scope>
    <source>
        <strain evidence="2">cv. Yunnan</strain>
        <tissue evidence="1">Leaves</tissue>
    </source>
</reference>
<sequence>MHIQSHKHLQDEHDKIRELSQQLAIEKRRAAAYKRQREMIFEQIKEHNESLSKKIKDIVNNVNEMESKEMQSHT</sequence>
<name>A0ACB9A2P6_9ASTR</name>
<protein>
    <submittedName>
        <fullName evidence="1">Uncharacterized protein</fullName>
    </submittedName>
</protein>
<evidence type="ECO:0000313" key="2">
    <source>
        <dbReference type="Proteomes" id="UP001056120"/>
    </source>
</evidence>
<reference evidence="2" key="1">
    <citation type="journal article" date="2022" name="Mol. Ecol. Resour.">
        <title>The genomes of chicory, endive, great burdock and yacon provide insights into Asteraceae palaeo-polyploidization history and plant inulin production.</title>
        <authorList>
            <person name="Fan W."/>
            <person name="Wang S."/>
            <person name="Wang H."/>
            <person name="Wang A."/>
            <person name="Jiang F."/>
            <person name="Liu H."/>
            <person name="Zhao H."/>
            <person name="Xu D."/>
            <person name="Zhang Y."/>
        </authorList>
    </citation>
    <scope>NUCLEOTIDE SEQUENCE [LARGE SCALE GENOMIC DNA]</scope>
    <source>
        <strain evidence="2">cv. Yunnan</strain>
    </source>
</reference>
<accession>A0ACB9A2P6</accession>
<dbReference type="Proteomes" id="UP001056120">
    <property type="component" value="Linkage Group LG25"/>
</dbReference>